<keyword evidence="10" id="KW-0547">Nucleotide-binding</keyword>
<feature type="transmembrane region" description="Helical" evidence="7">
    <location>
        <begin position="350"/>
        <end position="376"/>
    </location>
</feature>
<keyword evidence="5 7" id="KW-0472">Membrane</keyword>
<accession>A0A644V8I9</accession>
<dbReference type="GO" id="GO:0022857">
    <property type="term" value="F:transmembrane transporter activity"/>
    <property type="evidence" value="ECO:0007669"/>
    <property type="project" value="TreeGrafter"/>
</dbReference>
<evidence type="ECO:0000256" key="4">
    <source>
        <dbReference type="ARBA" id="ARBA00022989"/>
    </source>
</evidence>
<dbReference type="PANTHER" id="PTHR30572">
    <property type="entry name" value="MEMBRANE COMPONENT OF TRANSPORTER-RELATED"/>
    <property type="match status" value="1"/>
</dbReference>
<evidence type="ECO:0000256" key="2">
    <source>
        <dbReference type="ARBA" id="ARBA00022475"/>
    </source>
</evidence>
<dbReference type="EMBL" id="VSSQ01000242">
    <property type="protein sequence ID" value="MPL87659.1"/>
    <property type="molecule type" value="Genomic_DNA"/>
</dbReference>
<gene>
    <name evidence="10" type="primary">macB_18</name>
    <name evidence="10" type="ORF">SDC9_33660</name>
</gene>
<sequence length="425" mass="45914">MNGLKALLARKFGINPLMRENLIVSLRSIKSTRLRSSLTILIIAIGITSLVGILTATDSLKALMTENFGKMGANSFSVRSAFSEVDNAGRRPRVLNSRNISYAQARSFAENYKIPSIISISATAVGNATIKYASNKTNPNIRVTATDEHNLAFSGATIAKGRNFSKQDIESGSFTCLIGSGVETALFKGVNPVGKIISVGAARYEVIGTIANQGSSFGGGPDNQVWIPVSNARGVFLSDNSFYLINIIPKEGVNQERAIEAAEQLFRSIRRLSPLDASDFRVTKSDAFLEDIMQIMSYVTIAAFIIGIITLLGAAVGLMNIMLVSVKERTREIGTRKALGANSKTIKQQFLFESVVIGQIGGLMGILLGILIGNLTALIMKSPFVMPWIWMFMGVMVCLIVSVLSGYLPAVRASKLDPIEALRYE</sequence>
<protein>
    <submittedName>
        <fullName evidence="10">Macrolide export ATP-binding/permease protein MacB</fullName>
        <ecNumber evidence="10">3.6.3.-</ecNumber>
    </submittedName>
</protein>
<keyword evidence="10" id="KW-0378">Hydrolase</keyword>
<dbReference type="GO" id="GO:0016787">
    <property type="term" value="F:hydrolase activity"/>
    <property type="evidence" value="ECO:0007669"/>
    <property type="project" value="UniProtKB-KW"/>
</dbReference>
<dbReference type="InterPro" id="IPR025857">
    <property type="entry name" value="MacB_PCD"/>
</dbReference>
<dbReference type="PANTHER" id="PTHR30572:SF4">
    <property type="entry name" value="ABC TRANSPORTER PERMEASE YTRF"/>
    <property type="match status" value="1"/>
</dbReference>
<feature type="transmembrane region" description="Helical" evidence="7">
    <location>
        <begin position="388"/>
        <end position="408"/>
    </location>
</feature>
<dbReference type="AlphaFoldDB" id="A0A644V8I9"/>
<comment type="subcellular location">
    <subcellularLocation>
        <location evidence="1">Cell membrane</location>
        <topology evidence="1">Multi-pass membrane protein</topology>
    </subcellularLocation>
</comment>
<comment type="similarity">
    <text evidence="6">Belongs to the ABC-4 integral membrane protein family.</text>
</comment>
<comment type="caution">
    <text evidence="10">The sequence shown here is derived from an EMBL/GenBank/DDBJ whole genome shotgun (WGS) entry which is preliminary data.</text>
</comment>
<dbReference type="GO" id="GO:0005886">
    <property type="term" value="C:plasma membrane"/>
    <property type="evidence" value="ECO:0007669"/>
    <property type="project" value="UniProtKB-SubCell"/>
</dbReference>
<dbReference type="EC" id="3.6.3.-" evidence="10"/>
<keyword evidence="4 7" id="KW-1133">Transmembrane helix</keyword>
<feature type="transmembrane region" description="Helical" evidence="7">
    <location>
        <begin position="295"/>
        <end position="323"/>
    </location>
</feature>
<feature type="domain" description="ABC3 transporter permease C-terminal" evidence="8">
    <location>
        <begin position="305"/>
        <end position="418"/>
    </location>
</feature>
<evidence type="ECO:0000256" key="3">
    <source>
        <dbReference type="ARBA" id="ARBA00022692"/>
    </source>
</evidence>
<reference evidence="10" key="1">
    <citation type="submission" date="2019-08" db="EMBL/GenBank/DDBJ databases">
        <authorList>
            <person name="Kucharzyk K."/>
            <person name="Murdoch R.W."/>
            <person name="Higgins S."/>
            <person name="Loffler F."/>
        </authorList>
    </citation>
    <scope>NUCLEOTIDE SEQUENCE</scope>
</reference>
<evidence type="ECO:0000256" key="5">
    <source>
        <dbReference type="ARBA" id="ARBA00023136"/>
    </source>
</evidence>
<dbReference type="GO" id="GO:0005524">
    <property type="term" value="F:ATP binding"/>
    <property type="evidence" value="ECO:0007669"/>
    <property type="project" value="UniProtKB-KW"/>
</dbReference>
<keyword evidence="10" id="KW-0067">ATP-binding</keyword>
<dbReference type="InterPro" id="IPR050250">
    <property type="entry name" value="Macrolide_Exporter_MacB"/>
</dbReference>
<evidence type="ECO:0000259" key="8">
    <source>
        <dbReference type="Pfam" id="PF02687"/>
    </source>
</evidence>
<evidence type="ECO:0000259" key="9">
    <source>
        <dbReference type="Pfam" id="PF12704"/>
    </source>
</evidence>
<evidence type="ECO:0000256" key="6">
    <source>
        <dbReference type="ARBA" id="ARBA00038076"/>
    </source>
</evidence>
<evidence type="ECO:0000256" key="1">
    <source>
        <dbReference type="ARBA" id="ARBA00004651"/>
    </source>
</evidence>
<proteinExistence type="inferred from homology"/>
<dbReference type="InterPro" id="IPR003838">
    <property type="entry name" value="ABC3_permease_C"/>
</dbReference>
<evidence type="ECO:0000313" key="10">
    <source>
        <dbReference type="EMBL" id="MPL87659.1"/>
    </source>
</evidence>
<dbReference type="Pfam" id="PF02687">
    <property type="entry name" value="FtsX"/>
    <property type="match status" value="1"/>
</dbReference>
<keyword evidence="3 7" id="KW-0812">Transmembrane</keyword>
<evidence type="ECO:0000256" key="7">
    <source>
        <dbReference type="SAM" id="Phobius"/>
    </source>
</evidence>
<name>A0A644V8I9_9ZZZZ</name>
<dbReference type="Pfam" id="PF12704">
    <property type="entry name" value="MacB_PCD"/>
    <property type="match status" value="1"/>
</dbReference>
<feature type="domain" description="MacB-like periplasmic core" evidence="9">
    <location>
        <begin position="36"/>
        <end position="264"/>
    </location>
</feature>
<organism evidence="10">
    <name type="scientific">bioreactor metagenome</name>
    <dbReference type="NCBI Taxonomy" id="1076179"/>
    <lineage>
        <taxon>unclassified sequences</taxon>
        <taxon>metagenomes</taxon>
        <taxon>ecological metagenomes</taxon>
    </lineage>
</organism>
<feature type="transmembrane region" description="Helical" evidence="7">
    <location>
        <begin position="37"/>
        <end position="56"/>
    </location>
</feature>
<keyword evidence="2" id="KW-1003">Cell membrane</keyword>